<evidence type="ECO:0000256" key="6">
    <source>
        <dbReference type="ARBA" id="ARBA00023098"/>
    </source>
</evidence>
<dbReference type="FunFam" id="1.10.1200.10:FF:000005">
    <property type="entry name" value="Nonribosomal peptide synthetase 1"/>
    <property type="match status" value="1"/>
</dbReference>
<dbReference type="InterPro" id="IPR025110">
    <property type="entry name" value="AMP-bd_C"/>
</dbReference>
<dbReference type="SUPFAM" id="SSF56801">
    <property type="entry name" value="Acetyl-CoA synthetase-like"/>
    <property type="match status" value="2"/>
</dbReference>
<dbReference type="InterPro" id="IPR010071">
    <property type="entry name" value="AA_adenyl_dom"/>
</dbReference>
<organism evidence="9 10">
    <name type="scientific">Tumebacillus avium</name>
    <dbReference type="NCBI Taxonomy" id="1903704"/>
    <lineage>
        <taxon>Bacteria</taxon>
        <taxon>Bacillati</taxon>
        <taxon>Bacillota</taxon>
        <taxon>Bacilli</taxon>
        <taxon>Bacillales</taxon>
        <taxon>Alicyclobacillaceae</taxon>
        <taxon>Tumebacillus</taxon>
    </lineage>
</organism>
<keyword evidence="10" id="KW-1185">Reference proteome</keyword>
<dbReference type="GO" id="GO:0071766">
    <property type="term" value="P:Actinobacterium-type cell wall biogenesis"/>
    <property type="evidence" value="ECO:0007669"/>
    <property type="project" value="UniProtKB-ARBA"/>
</dbReference>
<dbReference type="GO" id="GO:0043041">
    <property type="term" value="P:amino acid activation for nonribosomal peptide biosynthetic process"/>
    <property type="evidence" value="ECO:0007669"/>
    <property type="project" value="TreeGrafter"/>
</dbReference>
<dbReference type="KEGG" id="tum:CBW65_03745"/>
<reference evidence="10" key="1">
    <citation type="submission" date="2017-05" db="EMBL/GenBank/DDBJ databases">
        <authorList>
            <person name="Sung H."/>
        </authorList>
    </citation>
    <scope>NUCLEOTIDE SEQUENCE [LARGE SCALE GENOMIC DNA]</scope>
    <source>
        <strain evidence="10">AR23208</strain>
    </source>
</reference>
<dbReference type="Gene3D" id="3.40.50.12780">
    <property type="entry name" value="N-terminal domain of ligase-like"/>
    <property type="match status" value="1"/>
</dbReference>
<feature type="domain" description="Carrier" evidence="8">
    <location>
        <begin position="596"/>
        <end position="670"/>
    </location>
</feature>
<evidence type="ECO:0000256" key="1">
    <source>
        <dbReference type="ARBA" id="ARBA00001957"/>
    </source>
</evidence>
<dbReference type="SMART" id="SM00823">
    <property type="entry name" value="PKS_PP"/>
    <property type="match status" value="2"/>
</dbReference>
<dbReference type="CDD" id="cd05931">
    <property type="entry name" value="FAAL"/>
    <property type="match status" value="1"/>
</dbReference>
<keyword evidence="6" id="KW-0443">Lipid metabolism</keyword>
<dbReference type="InterPro" id="IPR000873">
    <property type="entry name" value="AMP-dep_synth/lig_dom"/>
</dbReference>
<gene>
    <name evidence="9" type="ORF">CBW65_03745</name>
</gene>
<dbReference type="SMART" id="SM01294">
    <property type="entry name" value="PKS_PP_betabranch"/>
    <property type="match status" value="1"/>
</dbReference>
<dbReference type="FunFam" id="3.40.50.12780:FF:000012">
    <property type="entry name" value="Non-ribosomal peptide synthetase"/>
    <property type="match status" value="1"/>
</dbReference>
<dbReference type="OrthoDB" id="9765680at2"/>
<dbReference type="Gene3D" id="3.30.559.30">
    <property type="entry name" value="Nonribosomal peptide synthetase, condensation domain"/>
    <property type="match status" value="1"/>
</dbReference>
<dbReference type="Pfam" id="PF23024">
    <property type="entry name" value="AMP-dom_DIP2-like"/>
    <property type="match status" value="1"/>
</dbReference>
<evidence type="ECO:0000256" key="7">
    <source>
        <dbReference type="SAM" id="MobiDB-lite"/>
    </source>
</evidence>
<name>A0A1Y0ILS9_9BACL</name>
<dbReference type="GO" id="GO:0005829">
    <property type="term" value="C:cytosol"/>
    <property type="evidence" value="ECO:0007669"/>
    <property type="project" value="TreeGrafter"/>
</dbReference>
<evidence type="ECO:0000256" key="5">
    <source>
        <dbReference type="ARBA" id="ARBA00022832"/>
    </source>
</evidence>
<dbReference type="SUPFAM" id="SSF47336">
    <property type="entry name" value="ACP-like"/>
    <property type="match status" value="2"/>
</dbReference>
<evidence type="ECO:0000256" key="2">
    <source>
        <dbReference type="ARBA" id="ARBA00006432"/>
    </source>
</evidence>
<dbReference type="Gene3D" id="3.40.50.980">
    <property type="match status" value="2"/>
</dbReference>
<dbReference type="Gene3D" id="1.10.1200.10">
    <property type="entry name" value="ACP-like"/>
    <property type="match status" value="1"/>
</dbReference>
<protein>
    <recommendedName>
        <fullName evidence="8">Carrier domain-containing protein</fullName>
    </recommendedName>
</protein>
<dbReference type="InterPro" id="IPR040097">
    <property type="entry name" value="FAAL/FAAC"/>
</dbReference>
<dbReference type="PANTHER" id="PTHR45527:SF1">
    <property type="entry name" value="FATTY ACID SYNTHASE"/>
    <property type="match status" value="1"/>
</dbReference>
<feature type="domain" description="Carrier" evidence="8">
    <location>
        <begin position="1666"/>
        <end position="1741"/>
    </location>
</feature>
<dbReference type="SUPFAM" id="SSF52777">
    <property type="entry name" value="CoA-dependent acyltransferases"/>
    <property type="match status" value="2"/>
</dbReference>
<keyword evidence="4" id="KW-0597">Phosphoprotein</keyword>
<dbReference type="InterPro" id="IPR045851">
    <property type="entry name" value="AMP-bd_C_sf"/>
</dbReference>
<dbReference type="CDD" id="cd05930">
    <property type="entry name" value="A_NRPS"/>
    <property type="match status" value="1"/>
</dbReference>
<dbReference type="Gene3D" id="2.30.38.10">
    <property type="entry name" value="Luciferase, Domain 3"/>
    <property type="match status" value="1"/>
</dbReference>
<dbReference type="FunFam" id="3.40.50.980:FF:000001">
    <property type="entry name" value="Non-ribosomal peptide synthetase"/>
    <property type="match status" value="1"/>
</dbReference>
<dbReference type="FunFam" id="3.30.300.30:FF:000010">
    <property type="entry name" value="Enterobactin synthetase component F"/>
    <property type="match status" value="1"/>
</dbReference>
<dbReference type="Gene3D" id="3.40.50.1820">
    <property type="entry name" value="alpha/beta hydrolase"/>
    <property type="match status" value="1"/>
</dbReference>
<keyword evidence="5" id="KW-0276">Fatty acid metabolism</keyword>
<evidence type="ECO:0000256" key="4">
    <source>
        <dbReference type="ARBA" id="ARBA00022553"/>
    </source>
</evidence>
<dbReference type="GO" id="GO:0008610">
    <property type="term" value="P:lipid biosynthetic process"/>
    <property type="evidence" value="ECO:0007669"/>
    <property type="project" value="InterPro"/>
</dbReference>
<dbReference type="GO" id="GO:0006631">
    <property type="term" value="P:fatty acid metabolic process"/>
    <property type="evidence" value="ECO:0007669"/>
    <property type="project" value="UniProtKB-KW"/>
</dbReference>
<sequence>MKSLLDLLRGWAEQQPDHLAYLYLREGEIEEARLTYGELDEKARAIAAELQRMGAQGERALLLYHQGLDFIAAFFGCLYAGVTAVPVYPPKMNRNMIRLEAIAADATPKFSLTTGPIWSRVAPMLSEQPELQKMQWLATDEVDTSLAADWVDPQADEEMLAFIQYTSGSTGTPKGVMVSHGNLLHNEAMITEAFAQNKNSLVLGWLPLYHDMGLIGNVLQPLYVGASCILMSPVDFLQHPIRWLQAISTYRATTSGGPNFAYELCARKVTPEQVAALDLSSWTVAFNGAEPINPDVLDLFAETFAPSGFRKEAFFPCYGLAEATLFVTGGSQTELPIIKAVEKEALNGNRVVFSAEQSDRTQTFVSSGHSFMEQRVLIVNPETGVECPADHVGEIWVKGPSAAKGYWQQPELSEATFAARISDTGEGQFMRTGDLGFMQDGELYVTGRLKDLIIIRGRNHYPQDIENTVAACHPALKPGAGAAFSVAVNGEERLVLVQEVERAVWRSVNVEEVSAAVRQAVAYHHELQVHAVVLIKPASIPKTSSGKIQRHACRNQFLDGSLATIASDVLESDASAEAVELSREELLALPEAERAAALTRFLTGACAAVMGVTQKHIVPEQSLHALGMDSLMAVELKHRVEESFGVELTMGDVLDGPSVEELTALIQERIGQENVSDAPGTLLKNVTEFPLSYGQKALYFMQSVNPQSAAYNISKALRIAQPLDEQKLQAAFAALLARHPQLRVSFEMQEYQPVQRVAESAVSAFDVDVQDASGLTEEQLLAAANAEANRPFDLKKGPLLRMKLWKRSDTDHLLLITAHHIAVDFWSFGVLLKEFGALYADADTGNAVAAAHGDRYFEYVSWQQELLQGAEGQRMKAFWQQQLSGQLPVLNLPSDRNRPAVLSERGATLSFELPQSLTEQLKTLAKESGTTLYALLLAAFQALLHRYTGQEDILVGSPSAGRSAAKFSGTVGYFVNPVVVRSQVTADAPFTDFVEGVRNTVRDALKHQDYPFPLLVEELQPNRDLSYPPLFNVMFNLQSGALWKEDALVALALGQGGAKLEAGGLIMESIALTPEYAQFDLSLMMGESDGKLSGVFEYSTALFEQTTVERMSGHFATLLGGIAEDASRTIADLPLLTPAEQELLPVWNGEAGEPSDTTWHTTLHALVEAQVERTPNATAVVFEGASLTFAELNARANRTARALQAHGVTADIPVGICMDRSLELVIALLAVLKAGGAYVPLDPSYPQERLAWIAEDTQVPVVLTQSALVETIPAQQAKLICLDTDADLLNAYADTNLVAAVEPHHLAYILYTSGSTGRPKGVEIPHRAIVNHMLWMLEAYPMGSTDKILQKTPIGFDASVWEFWAPLLSGATLIMARPGGHRDSGYLAQAVKEQGITVLQLVPTMLALLLEEPELAAGTALKHVFCGGEALPVDLQTRFFQVLDSTGLHNLYGPTECTIDATVWNCQPRNTLRSVPIGRPIANTQVYVLDAQMRPVPALTLGELHIGGAGLARGYHNRPDLTAEKFVPHPNGSGELLYKTGDLARFLPDGTLEYAGRLDHQVKIRGFRIELGEIEAVLKEHPDVRDAIVTAHEEHGDQRLAAYLIASTTPDADLRAFAKQKLPDYMIPSAFVLLEAFPLLPNGKVDLKALPVPTRGHTTAATPYIAPSTPTEQKLADMWQEVLGAERIGTADNFFERGGHSLMAMQIVTRVRRQFGVELPVARLFETPTIAQLAAVIDTSITAPTKPKKPAMSKLSRAAHRIDS</sequence>
<evidence type="ECO:0000256" key="3">
    <source>
        <dbReference type="ARBA" id="ARBA00022450"/>
    </source>
</evidence>
<evidence type="ECO:0000313" key="9">
    <source>
        <dbReference type="EMBL" id="ARU60274.1"/>
    </source>
</evidence>
<dbReference type="InterPro" id="IPR029058">
    <property type="entry name" value="AB_hydrolase_fold"/>
</dbReference>
<dbReference type="Gene3D" id="3.30.559.10">
    <property type="entry name" value="Chloramphenicol acetyltransferase-like domain"/>
    <property type="match status" value="1"/>
</dbReference>
<dbReference type="GO" id="GO:0031177">
    <property type="term" value="F:phosphopantetheine binding"/>
    <property type="evidence" value="ECO:0007669"/>
    <property type="project" value="InterPro"/>
</dbReference>
<dbReference type="CDD" id="cd19531">
    <property type="entry name" value="LCL_NRPS-like"/>
    <property type="match status" value="1"/>
</dbReference>
<dbReference type="Pfam" id="PF00501">
    <property type="entry name" value="AMP-binding"/>
    <property type="match status" value="2"/>
</dbReference>
<dbReference type="GO" id="GO:0003824">
    <property type="term" value="F:catalytic activity"/>
    <property type="evidence" value="ECO:0007669"/>
    <property type="project" value="InterPro"/>
</dbReference>
<dbReference type="PANTHER" id="PTHR45527">
    <property type="entry name" value="NONRIBOSOMAL PEPTIDE SYNTHETASE"/>
    <property type="match status" value="1"/>
</dbReference>
<dbReference type="Gene3D" id="3.30.300.30">
    <property type="match status" value="2"/>
</dbReference>
<dbReference type="FunFam" id="3.40.50.12780:FF:000013">
    <property type="entry name" value="Long-chain-fatty-acid--AMP ligase FadD32"/>
    <property type="match status" value="1"/>
</dbReference>
<dbReference type="Pfam" id="PF00550">
    <property type="entry name" value="PP-binding"/>
    <property type="match status" value="2"/>
</dbReference>
<dbReference type="InterPro" id="IPR001242">
    <property type="entry name" value="Condensation_dom"/>
</dbReference>
<dbReference type="InterPro" id="IPR023213">
    <property type="entry name" value="CAT-like_dom_sf"/>
</dbReference>
<dbReference type="PROSITE" id="PS50075">
    <property type="entry name" value="CARRIER"/>
    <property type="match status" value="2"/>
</dbReference>
<dbReference type="Proteomes" id="UP000195437">
    <property type="component" value="Chromosome"/>
</dbReference>
<evidence type="ECO:0000313" key="10">
    <source>
        <dbReference type="Proteomes" id="UP000195437"/>
    </source>
</evidence>
<dbReference type="InterPro" id="IPR042099">
    <property type="entry name" value="ANL_N_sf"/>
</dbReference>
<dbReference type="FunFam" id="3.40.50.980:FF:000002">
    <property type="entry name" value="Enterobactin synthetase component F"/>
    <property type="match status" value="1"/>
</dbReference>
<comment type="cofactor">
    <cofactor evidence="1">
        <name>pantetheine 4'-phosphate</name>
        <dbReference type="ChEBI" id="CHEBI:47942"/>
    </cofactor>
</comment>
<dbReference type="PROSITE" id="PS00455">
    <property type="entry name" value="AMP_BINDING"/>
    <property type="match status" value="2"/>
</dbReference>
<comment type="similarity">
    <text evidence="2">Belongs to the ATP-dependent AMP-binding enzyme family.</text>
</comment>
<dbReference type="Pfam" id="PF13193">
    <property type="entry name" value="AMP-binding_C"/>
    <property type="match status" value="1"/>
</dbReference>
<dbReference type="Pfam" id="PF00668">
    <property type="entry name" value="Condensation"/>
    <property type="match status" value="1"/>
</dbReference>
<accession>A0A1Y0ILS9</accession>
<dbReference type="GO" id="GO:0044550">
    <property type="term" value="P:secondary metabolite biosynthetic process"/>
    <property type="evidence" value="ECO:0007669"/>
    <property type="project" value="UniProtKB-ARBA"/>
</dbReference>
<dbReference type="FunFam" id="2.30.38.10:FF:000001">
    <property type="entry name" value="Non-ribosomal peptide synthetase PvdI"/>
    <property type="match status" value="1"/>
</dbReference>
<dbReference type="NCBIfam" id="TIGR01733">
    <property type="entry name" value="AA-adenyl-dom"/>
    <property type="match status" value="1"/>
</dbReference>
<dbReference type="EMBL" id="CP021434">
    <property type="protein sequence ID" value="ARU60274.1"/>
    <property type="molecule type" value="Genomic_DNA"/>
</dbReference>
<evidence type="ECO:0000259" key="8">
    <source>
        <dbReference type="PROSITE" id="PS50075"/>
    </source>
</evidence>
<dbReference type="InterPro" id="IPR036736">
    <property type="entry name" value="ACP-like_sf"/>
</dbReference>
<feature type="region of interest" description="Disordered" evidence="7">
    <location>
        <begin position="1745"/>
        <end position="1764"/>
    </location>
</feature>
<keyword evidence="3" id="KW-0596">Phosphopantetheine</keyword>
<dbReference type="InterPro" id="IPR009081">
    <property type="entry name" value="PP-bd_ACP"/>
</dbReference>
<proteinExistence type="inferred from homology"/>
<dbReference type="RefSeq" id="WP_087455661.1">
    <property type="nucleotide sequence ID" value="NZ_CP021434.1"/>
</dbReference>
<dbReference type="InterPro" id="IPR020806">
    <property type="entry name" value="PKS_PP-bd"/>
</dbReference>
<dbReference type="InterPro" id="IPR020845">
    <property type="entry name" value="AMP-binding_CS"/>
</dbReference>